<evidence type="ECO:0000256" key="1">
    <source>
        <dbReference type="ARBA" id="ARBA00001210"/>
    </source>
</evidence>
<name>Q21AG8_RHOPB</name>
<dbReference type="STRING" id="316056.RPC_1054"/>
<dbReference type="RefSeq" id="WP_011471523.1">
    <property type="nucleotide sequence ID" value="NC_007925.1"/>
</dbReference>
<dbReference type="GO" id="GO:0051191">
    <property type="term" value="P:prosthetic group biosynthetic process"/>
    <property type="evidence" value="ECO:0007669"/>
    <property type="project" value="TreeGrafter"/>
</dbReference>
<dbReference type="HAMAP" id="MF_01883">
    <property type="entry name" value="MdcB"/>
    <property type="match status" value="1"/>
</dbReference>
<dbReference type="Pfam" id="PF01874">
    <property type="entry name" value="CitG"/>
    <property type="match status" value="1"/>
</dbReference>
<proteinExistence type="inferred from homology"/>
<dbReference type="Gene3D" id="1.10.4200.10">
    <property type="entry name" value="Triphosphoribosyl-dephospho-CoA protein"/>
    <property type="match status" value="1"/>
</dbReference>
<keyword evidence="6" id="KW-0328">Glycosyltransferase</keyword>
<evidence type="ECO:0000256" key="4">
    <source>
        <dbReference type="ARBA" id="ARBA00022840"/>
    </source>
</evidence>
<dbReference type="InterPro" id="IPR017555">
    <property type="entry name" value="TriPribosyl-deP-CoA_syn"/>
</dbReference>
<keyword evidence="2 5" id="KW-0808">Transferase</keyword>
<dbReference type="EMBL" id="CP000301">
    <property type="protein sequence ID" value="ABD86618.1"/>
    <property type="molecule type" value="Genomic_DNA"/>
</dbReference>
<sequence>MAWTIGSACLSGILLEVSAHPKPGLVTARSMGAHADMDQQTFMLTSAAIAPCFHRCAAIGLSLEGCAAAAVLPAVRAVGREYDALLLAASNGVNTQRGALFALGITAAAAGRAQRGEAAPNSTQIFAEVAAITQGLVQRELIERRDDPATAGEQLHARYGARGIRGEVEDGFPTVAAHGLSTLRAAIDAGHGLNRALVHTLIHLIAETEDTTVLWRGGPDALAFARDRARRIRDLGGALTDDGIARIHAFGDACVARRISAGGAADLLAVTIAVHLIERGSFPVSATTGFEALHATGDYQ</sequence>
<dbReference type="HOGENOM" id="CLU_056179_1_0_5"/>
<comment type="function">
    <text evidence="5">Involved in the formation of 2-(5''-phosphoribosyl)-3'-dephosphocoenzyme-A, the prosthetic group of the acyl-carrier protein of the malonate decarboxylase.</text>
</comment>
<dbReference type="KEGG" id="rpc:RPC_1054"/>
<dbReference type="eggNOG" id="COG1767">
    <property type="taxonomic scope" value="Bacteria"/>
</dbReference>
<dbReference type="PANTHER" id="PTHR30201">
    <property type="entry name" value="TRIPHOSPHORIBOSYL-DEPHOSPHO-COA SYNTHASE"/>
    <property type="match status" value="1"/>
</dbReference>
<comment type="similarity">
    <text evidence="5">Belongs to the CitG/MdcB family.</text>
</comment>
<dbReference type="EC" id="2.4.2.52" evidence="5"/>
<evidence type="ECO:0000256" key="3">
    <source>
        <dbReference type="ARBA" id="ARBA00022741"/>
    </source>
</evidence>
<organism evidence="6">
    <name type="scientific">Rhodopseudomonas palustris (strain BisB18)</name>
    <dbReference type="NCBI Taxonomy" id="316056"/>
    <lineage>
        <taxon>Bacteria</taxon>
        <taxon>Pseudomonadati</taxon>
        <taxon>Pseudomonadota</taxon>
        <taxon>Alphaproteobacteria</taxon>
        <taxon>Hyphomicrobiales</taxon>
        <taxon>Nitrobacteraceae</taxon>
        <taxon>Rhodopseudomonas</taxon>
    </lineage>
</organism>
<evidence type="ECO:0000256" key="5">
    <source>
        <dbReference type="HAMAP-Rule" id="MF_01883"/>
    </source>
</evidence>
<comment type="catalytic activity">
    <reaction evidence="1 5">
        <text>3'-dephospho-CoA + ATP = 2'-(5''-triphospho-alpha-D-ribosyl)-3'-dephospho-CoA + adenine</text>
        <dbReference type="Rhea" id="RHEA:15117"/>
        <dbReference type="ChEBI" id="CHEBI:16708"/>
        <dbReference type="ChEBI" id="CHEBI:30616"/>
        <dbReference type="ChEBI" id="CHEBI:57328"/>
        <dbReference type="ChEBI" id="CHEBI:61378"/>
        <dbReference type="EC" id="2.4.2.52"/>
    </reaction>
</comment>
<dbReference type="PANTHER" id="PTHR30201:SF2">
    <property type="entry name" value="2-(5''-TRIPHOSPHORIBOSYL)-3'-DEPHOSPHOCOENZYME-A SYNTHASE"/>
    <property type="match status" value="1"/>
</dbReference>
<dbReference type="InterPro" id="IPR002736">
    <property type="entry name" value="CitG"/>
</dbReference>
<dbReference type="GO" id="GO:0016757">
    <property type="term" value="F:glycosyltransferase activity"/>
    <property type="evidence" value="ECO:0007669"/>
    <property type="project" value="UniProtKB-KW"/>
</dbReference>
<evidence type="ECO:0000313" key="6">
    <source>
        <dbReference type="EMBL" id="ABD86618.1"/>
    </source>
</evidence>
<dbReference type="NCBIfam" id="TIGR03132">
    <property type="entry name" value="malonate_mdcB"/>
    <property type="match status" value="1"/>
</dbReference>
<accession>Q21AG8</accession>
<dbReference type="GO" id="GO:0005524">
    <property type="term" value="F:ATP binding"/>
    <property type="evidence" value="ECO:0007669"/>
    <property type="project" value="UniProtKB-KW"/>
</dbReference>
<dbReference type="GO" id="GO:0046917">
    <property type="term" value="F:triphosphoribosyl-dephospho-CoA synthase activity"/>
    <property type="evidence" value="ECO:0007669"/>
    <property type="project" value="UniProtKB-UniRule"/>
</dbReference>
<reference evidence="6" key="1">
    <citation type="submission" date="2006-03" db="EMBL/GenBank/DDBJ databases">
        <title>Complete sequence of Rhodopseudomonas palustris BisB18.</title>
        <authorList>
            <consortium name="US DOE Joint Genome Institute"/>
            <person name="Copeland A."/>
            <person name="Lucas S."/>
            <person name="Lapidus A."/>
            <person name="Barry K."/>
            <person name="Detter J.C."/>
            <person name="Glavina del Rio T."/>
            <person name="Hammon N."/>
            <person name="Israni S."/>
            <person name="Dalin E."/>
            <person name="Tice H."/>
            <person name="Pitluck S."/>
            <person name="Chain P."/>
            <person name="Malfatti S."/>
            <person name="Shin M."/>
            <person name="Vergez L."/>
            <person name="Schmutz J."/>
            <person name="Larimer F."/>
            <person name="Land M."/>
            <person name="Hauser L."/>
            <person name="Pelletier D.A."/>
            <person name="Kyrpides N."/>
            <person name="Anderson I."/>
            <person name="Oda Y."/>
            <person name="Harwood C.S."/>
            <person name="Richardson P."/>
        </authorList>
    </citation>
    <scope>NUCLEOTIDE SEQUENCE [LARGE SCALE GENOMIC DNA]</scope>
    <source>
        <strain evidence="6">BisB18</strain>
    </source>
</reference>
<keyword evidence="3 5" id="KW-0547">Nucleotide-binding</keyword>
<dbReference type="AlphaFoldDB" id="Q21AG8"/>
<keyword evidence="4 5" id="KW-0067">ATP-binding</keyword>
<gene>
    <name evidence="5" type="primary">mdcB</name>
    <name evidence="6" type="ordered locus">RPC_1054</name>
</gene>
<evidence type="ECO:0000256" key="2">
    <source>
        <dbReference type="ARBA" id="ARBA00022679"/>
    </source>
</evidence>
<protein>
    <recommendedName>
        <fullName evidence="5">Probable 2-(5''-triphosphoribosyl)-3'-dephosphocoenzyme-A synthase</fullName>
        <shortName evidence="5">2-(5''-triphosphoribosyl)-3'-dephospho-CoA synthase</shortName>
        <ecNumber evidence="5">2.4.2.52</ecNumber>
    </recommendedName>
</protein>